<name>A0A7T7XR60_9SPIR</name>
<dbReference type="AlphaFoldDB" id="A0A7T7XR60"/>
<comment type="similarity">
    <text evidence="2">Belongs to the bacterial solute-binding protein 1 family.</text>
</comment>
<reference evidence="4" key="1">
    <citation type="submission" date="2021-01" db="EMBL/GenBank/DDBJ databases">
        <title>Description of Breznakiella homolactica.</title>
        <authorList>
            <person name="Song Y."/>
            <person name="Brune A."/>
        </authorList>
    </citation>
    <scope>NUCLEOTIDE SEQUENCE</scope>
    <source>
        <strain evidence="4">RmG30</strain>
    </source>
</reference>
<dbReference type="GO" id="GO:0042597">
    <property type="term" value="C:periplasmic space"/>
    <property type="evidence" value="ECO:0007669"/>
    <property type="project" value="UniProtKB-SubCell"/>
</dbReference>
<proteinExistence type="inferred from homology"/>
<keyword evidence="3" id="KW-0732">Signal</keyword>
<evidence type="ECO:0000313" key="5">
    <source>
        <dbReference type="Proteomes" id="UP000595917"/>
    </source>
</evidence>
<dbReference type="InterPro" id="IPR006059">
    <property type="entry name" value="SBP"/>
</dbReference>
<accession>A0A7T7XR60</accession>
<evidence type="ECO:0000256" key="3">
    <source>
        <dbReference type="SAM" id="SignalP"/>
    </source>
</evidence>
<gene>
    <name evidence="4" type="ORF">JFL75_08700</name>
</gene>
<dbReference type="KEGG" id="bhc:JFL75_08700"/>
<organism evidence="4 5">
    <name type="scientific">Breznakiella homolactica</name>
    <dbReference type="NCBI Taxonomy" id="2798577"/>
    <lineage>
        <taxon>Bacteria</taxon>
        <taxon>Pseudomonadati</taxon>
        <taxon>Spirochaetota</taxon>
        <taxon>Spirochaetia</taxon>
        <taxon>Spirochaetales</taxon>
        <taxon>Breznakiellaceae</taxon>
        <taxon>Breznakiella</taxon>
    </lineage>
</organism>
<dbReference type="Gene3D" id="3.40.190.10">
    <property type="entry name" value="Periplasmic binding protein-like II"/>
    <property type="match status" value="1"/>
</dbReference>
<evidence type="ECO:0000313" key="4">
    <source>
        <dbReference type="EMBL" id="QQO10981.1"/>
    </source>
</evidence>
<evidence type="ECO:0000256" key="2">
    <source>
        <dbReference type="ARBA" id="ARBA00008520"/>
    </source>
</evidence>
<dbReference type="PANTHER" id="PTHR43649:SF12">
    <property type="entry name" value="DIACETYLCHITOBIOSE BINDING PROTEIN DASA"/>
    <property type="match status" value="1"/>
</dbReference>
<dbReference type="InterPro" id="IPR050490">
    <property type="entry name" value="Bact_solute-bd_prot1"/>
</dbReference>
<dbReference type="Pfam" id="PF13416">
    <property type="entry name" value="SBP_bac_8"/>
    <property type="match status" value="1"/>
</dbReference>
<protein>
    <submittedName>
        <fullName evidence="4">Extracellular solute-binding protein</fullName>
    </submittedName>
</protein>
<dbReference type="Proteomes" id="UP000595917">
    <property type="component" value="Chromosome"/>
</dbReference>
<evidence type="ECO:0000256" key="1">
    <source>
        <dbReference type="ARBA" id="ARBA00004418"/>
    </source>
</evidence>
<feature type="chain" id="PRO_5031002762" evidence="3">
    <location>
        <begin position="22"/>
        <end position="436"/>
    </location>
</feature>
<dbReference type="RefSeq" id="WP_215628287.1">
    <property type="nucleotide sequence ID" value="NZ_CP067089.2"/>
</dbReference>
<dbReference type="SUPFAM" id="SSF53850">
    <property type="entry name" value="Periplasmic binding protein-like II"/>
    <property type="match status" value="1"/>
</dbReference>
<comment type="subcellular location">
    <subcellularLocation>
        <location evidence="1">Periplasm</location>
    </subcellularLocation>
</comment>
<dbReference type="EMBL" id="CP067089">
    <property type="protein sequence ID" value="QQO10981.1"/>
    <property type="molecule type" value="Genomic_DNA"/>
</dbReference>
<feature type="signal peptide" evidence="3">
    <location>
        <begin position="1"/>
        <end position="21"/>
    </location>
</feature>
<dbReference type="PANTHER" id="PTHR43649">
    <property type="entry name" value="ARABINOSE-BINDING PROTEIN-RELATED"/>
    <property type="match status" value="1"/>
</dbReference>
<keyword evidence="5" id="KW-1185">Reference proteome</keyword>
<sequence>MKKFCGIVLCLAVLWTAAVFAGGQNDGDGGKPIELVYWSHYGQSPQFVQAFADASNAALKKIGYDNVTCRAEVIEYSGYETKYLTAFASGKGPDMFLARASDYALEGGANPIALPFPADLEKTWTDALAGAYKDDGMFGGKRYGFPSEGGSVQMLYINTDYMKEAGLNPETDYPKTVDEFIEAAQKMTKYDGRNAIVRSGYHPRFLGGGEGVSGKFIPLIHQFGGRVLSEDLKTAKGYINGPGSAAAFQFYQDLVTKYRVVNLEFGAPETAFQSGQTAMIFREGWFAQDIIDKAPNINFIVVPYISGTKNLASHGGGAPWSNMINAKSKHVDICVALFKELAKPEYDIMLHEPAGYPPVLGATMTMDNPYFGKLPYAEAMIGSLSKAPAPIYDVSPKYSSVAYMVGDSVAAVVNGANVKTELDKLADKMQVVLDQN</sequence>